<dbReference type="EMBL" id="LN857010">
    <property type="protein sequence ID" value="CRZ25478.1"/>
    <property type="molecule type" value="Genomic_DNA"/>
</dbReference>
<evidence type="ECO:0000313" key="6">
    <source>
        <dbReference type="WormBase" id="Bm654"/>
    </source>
</evidence>
<dbReference type="GeneID" id="6104016"/>
<reference evidence="5" key="4">
    <citation type="submission" date="2019-12" db="UniProtKB">
        <authorList>
            <consortium name="WormBaseParasite"/>
        </authorList>
    </citation>
    <scope>IDENTIFICATION</scope>
</reference>
<dbReference type="WormBase" id="Bm654">
    <property type="protein sequence ID" value="BM26886"/>
    <property type="gene ID" value="WBGene00220915"/>
</dbReference>
<evidence type="ECO:0000313" key="3">
    <source>
        <dbReference type="EMBL" id="VIO91721.1"/>
    </source>
</evidence>
<proteinExistence type="predicted"/>
<dbReference type="EMBL" id="CAAKNF010000192">
    <property type="protein sequence ID" value="VIO91721.1"/>
    <property type="molecule type" value="Genomic_DNA"/>
</dbReference>
<evidence type="ECO:0000313" key="5">
    <source>
        <dbReference type="WBParaSite" id="Bm654.1"/>
    </source>
</evidence>
<reference evidence="3" key="3">
    <citation type="submission" date="2019-04" db="EMBL/GenBank/DDBJ databases">
        <authorList>
            <person name="Howe K."/>
            <person name="Paulini M."/>
            <person name="Williams G."/>
        </authorList>
    </citation>
    <scope>NUCLEOTIDE SEQUENCE [LARGE SCALE GENOMIC DNA]</scope>
    <source>
        <strain evidence="3">FR3</strain>
    </source>
</reference>
<dbReference type="KEGG" id="bmy:BM_BM654"/>
<keyword evidence="4" id="KW-1185">Reference proteome</keyword>
<organism evidence="1">
    <name type="scientific">Brugia malayi</name>
    <name type="common">Filarial nematode worm</name>
    <dbReference type="NCBI Taxonomy" id="6279"/>
    <lineage>
        <taxon>Eukaryota</taxon>
        <taxon>Metazoa</taxon>
        <taxon>Ecdysozoa</taxon>
        <taxon>Nematoda</taxon>
        <taxon>Chromadorea</taxon>
        <taxon>Rhabditida</taxon>
        <taxon>Spirurina</taxon>
        <taxon>Spiruromorpha</taxon>
        <taxon>Filarioidea</taxon>
        <taxon>Onchocercidae</taxon>
        <taxon>Brugia</taxon>
    </lineage>
</organism>
<reference evidence="1 4" key="1">
    <citation type="journal article" date="2007" name="Science">
        <title>Draft genome of the filarial nematode parasite Brugia malayi.</title>
        <authorList>
            <person name="Ghedin E."/>
            <person name="Wang S."/>
            <person name="Spiro D."/>
            <person name="Caler E."/>
            <person name="Zhao Q."/>
            <person name="Crabtree J."/>
            <person name="Allen J.E."/>
            <person name="Delcher A.L."/>
            <person name="Guiliano D.B."/>
            <person name="Miranda-Saavedra D."/>
            <person name="Angiuoli S.V."/>
            <person name="Creasy T."/>
            <person name="Amedeo P."/>
            <person name="Haas B."/>
            <person name="El-Sayed N.M."/>
            <person name="Wortman J.R."/>
            <person name="Feldblyum T."/>
            <person name="Tallon L."/>
            <person name="Schatz M."/>
            <person name="Shumway M."/>
            <person name="Koo H."/>
            <person name="Salzberg S.L."/>
            <person name="Schobel S."/>
            <person name="Pertea M."/>
            <person name="Pop M."/>
            <person name="White O."/>
            <person name="Barton G.J."/>
            <person name="Carlow C.K."/>
            <person name="Crawford M.J."/>
            <person name="Daub J."/>
            <person name="Dimmic M.W."/>
            <person name="Estes C.F."/>
            <person name="Foster J.M."/>
            <person name="Ganatra M."/>
            <person name="Gregory W.F."/>
            <person name="Johnson N.M."/>
            <person name="Jin J."/>
            <person name="Komuniecki R."/>
            <person name="Korf I."/>
            <person name="Kumar S."/>
            <person name="Laney S."/>
            <person name="Li B.W."/>
            <person name="Li W."/>
            <person name="Lindblom T.H."/>
            <person name="Lustigman S."/>
            <person name="Ma D."/>
            <person name="Maina C.V."/>
            <person name="Martin D.M."/>
            <person name="McCarter J.P."/>
            <person name="McReynolds L."/>
            <person name="Mitreva M."/>
            <person name="Nutman T.B."/>
            <person name="Parkinson J."/>
            <person name="Peregrin-Alvarez J.M."/>
            <person name="Poole C."/>
            <person name="Ren Q."/>
            <person name="Saunders L."/>
            <person name="Sluder A.E."/>
            <person name="Smith K."/>
            <person name="Stanke M."/>
            <person name="Unnasch T.R."/>
            <person name="Ware J."/>
            <person name="Wei A.D."/>
            <person name="Weil G."/>
            <person name="Williams D.J."/>
            <person name="Zhang Y."/>
            <person name="Williams S.A."/>
            <person name="Fraser-Liggett C."/>
            <person name="Slatko B."/>
            <person name="Blaxter M.L."/>
            <person name="Scott A.L."/>
        </authorList>
    </citation>
    <scope>NUCLEOTIDE SEQUENCE</scope>
    <source>
        <strain evidence="1 4">FR3</strain>
    </source>
</reference>
<dbReference type="EMBL" id="LN863640">
    <property type="protein sequence ID" value="CRZ26329.1"/>
    <property type="molecule type" value="Genomic_DNA"/>
</dbReference>
<dbReference type="RefSeq" id="XP_001900594.1">
    <property type="nucleotide sequence ID" value="XM_001900559.1"/>
</dbReference>
<reference evidence="1" key="2">
    <citation type="submission" date="2012-12" db="EMBL/GenBank/DDBJ databases">
        <authorList>
            <consortium name="WormBase Consortium"/>
            <person name="Ghedin E."/>
            <person name="Paulini M."/>
        </authorList>
    </citation>
    <scope>NUCLEOTIDE SEQUENCE</scope>
    <source>
        <strain evidence="1">FR3</strain>
    </source>
</reference>
<accession>A0A4E9FDY9</accession>
<dbReference type="CTD" id="6104016"/>
<name>A0A1P6C888_BRUMA</name>
<protein>
    <submittedName>
        <fullName evidence="2 5">Bm12445</fullName>
    </submittedName>
    <submittedName>
        <fullName evidence="1">Bm654</fullName>
    </submittedName>
</protein>
<accession>A0A1P6C888</accession>
<evidence type="ECO:0000313" key="4">
    <source>
        <dbReference type="Proteomes" id="UP000006672"/>
    </source>
</evidence>
<dbReference type="WBParaSite" id="Bm654.1">
    <property type="protein sequence ID" value="Bm654.1"/>
    <property type="gene ID" value="WBGene00220915"/>
</dbReference>
<evidence type="ECO:0000313" key="1">
    <source>
        <dbReference type="EMBL" id="CRZ25478.1"/>
    </source>
</evidence>
<dbReference type="Proteomes" id="UP000006672">
    <property type="component" value="Unassembled WGS sequence"/>
</dbReference>
<sequence>MASLVAYDNLIQSVSRLLMRKANRKVIRIRSQRSIPALVDEEMACSQMESIMNISSMPIATVSKTGIA</sequence>
<dbReference type="AlphaFoldDB" id="A0A1P6C888"/>
<evidence type="ECO:0000313" key="2">
    <source>
        <dbReference type="EMBL" id="CRZ26329.1"/>
    </source>
</evidence>
<gene>
    <name evidence="2" type="primary">Bm12445</name>
    <name evidence="1 5 6" type="ORF">Bm654</name>
    <name evidence="2" type="ORF">BM_Bm12445</name>
    <name evidence="3" type="ORF">BM_BM654</name>
    <name evidence="1" type="ORF">BM_Bm654</name>
</gene>